<comment type="caution">
    <text evidence="2">The sequence shown here is derived from an EMBL/GenBank/DDBJ whole genome shotgun (WGS) entry which is preliminary data.</text>
</comment>
<gene>
    <name evidence="2" type="ORF">FQV37_678</name>
</gene>
<organism evidence="2 3">
    <name type="scientific">Psychrobacter nivimaris</name>
    <dbReference type="NCBI Taxonomy" id="281738"/>
    <lineage>
        <taxon>Bacteria</taxon>
        <taxon>Pseudomonadati</taxon>
        <taxon>Pseudomonadota</taxon>
        <taxon>Gammaproteobacteria</taxon>
        <taxon>Moraxellales</taxon>
        <taxon>Moraxellaceae</taxon>
        <taxon>Psychrobacter</taxon>
    </lineage>
</organism>
<protein>
    <submittedName>
        <fullName evidence="2">Uncharacterized protein</fullName>
    </submittedName>
</protein>
<feature type="compositionally biased region" description="Basic and acidic residues" evidence="1">
    <location>
        <begin position="376"/>
        <end position="396"/>
    </location>
</feature>
<evidence type="ECO:0000313" key="3">
    <source>
        <dbReference type="Proteomes" id="UP000471465"/>
    </source>
</evidence>
<reference evidence="2 3" key="1">
    <citation type="submission" date="2019-09" db="EMBL/GenBank/DDBJ databases">
        <title>Draft genome sequence of Psychrobacter nivimaris LAMA 639, in search for biotechnological relevant genes.</title>
        <authorList>
            <person name="Lima A.O.S."/>
            <person name="Staloch B.E.K."/>
            <person name="Freitas R.C."/>
            <person name="Niero H."/>
            <person name="Silva M.A.C."/>
        </authorList>
    </citation>
    <scope>NUCLEOTIDE SEQUENCE [LARGE SCALE GENOMIC DNA]</scope>
    <source>
        <strain evidence="2 3">LAMA 639</strain>
    </source>
</reference>
<dbReference type="RefSeq" id="WP_160022062.1">
    <property type="nucleotide sequence ID" value="NZ_VZIZ01000017.1"/>
</dbReference>
<feature type="region of interest" description="Disordered" evidence="1">
    <location>
        <begin position="370"/>
        <end position="453"/>
    </location>
</feature>
<evidence type="ECO:0000256" key="1">
    <source>
        <dbReference type="SAM" id="MobiDB-lite"/>
    </source>
</evidence>
<name>A0A6N7C037_9GAMM</name>
<proteinExistence type="predicted"/>
<dbReference type="EMBL" id="VZIZ01000017">
    <property type="protein sequence ID" value="KAF0568621.1"/>
    <property type="molecule type" value="Genomic_DNA"/>
</dbReference>
<dbReference type="Proteomes" id="UP000471465">
    <property type="component" value="Unassembled WGS sequence"/>
</dbReference>
<keyword evidence="3" id="KW-1185">Reference proteome</keyword>
<evidence type="ECO:0000313" key="2">
    <source>
        <dbReference type="EMBL" id="KAF0568621.1"/>
    </source>
</evidence>
<accession>A0A6N7C037</accession>
<sequence>MRNVRRNSSEILIKEEEYIEKKVNALSVYNVYWCLSELRKRGQLSTGTVLKNDSFCKLQLIRILKERRYSARSLNTFLEVSAENSIPLSYVNWFYDDTRAALWLKMVLRNTINSSESIITESDISIFIHDVIFNRKLLISNKKIVERSSDSQVALKKITLELLKDTYLLSQVNSKDIRWLTNNGGRVKINHMYQYMNKMHDLNNLKINKENKKKNGGRKIHMNKAGCQQALICSGTIKFKETDTAMRLCHILASLDYWMFDTYWLYKDGDVVDRETADNRGLFISNMEDVWNSKQRRDRNKIKKNQGIDLTSDNKKNLKYLAKACGKTQREVLNDLVESAYSQMRGQDIQLDPSFPNQYKAFDKITLEKPSSLPSEHTEREVISEDTFLTKDKQELSSDYDADPVDQSRYDNEEVPAETITPKQEVQPFYPKVSNRKPAEDKADTNTENYNQL</sequence>
<dbReference type="AlphaFoldDB" id="A0A6N7C037"/>